<evidence type="ECO:0000313" key="5">
    <source>
        <dbReference type="Proteomes" id="UP000306050"/>
    </source>
</evidence>
<dbReference type="GeneID" id="40724255"/>
<dbReference type="Pfam" id="PF10342">
    <property type="entry name" value="Kre9_KNH"/>
    <property type="match status" value="1"/>
</dbReference>
<evidence type="ECO:0000313" key="4">
    <source>
        <dbReference type="EMBL" id="TKY89575.1"/>
    </source>
</evidence>
<organism evidence="4 5">
    <name type="scientific">Sporisorium graminicola</name>
    <dbReference type="NCBI Taxonomy" id="280036"/>
    <lineage>
        <taxon>Eukaryota</taxon>
        <taxon>Fungi</taxon>
        <taxon>Dikarya</taxon>
        <taxon>Basidiomycota</taxon>
        <taxon>Ustilaginomycotina</taxon>
        <taxon>Ustilaginomycetes</taxon>
        <taxon>Ustilaginales</taxon>
        <taxon>Ustilaginaceae</taxon>
        <taxon>Sporisorium</taxon>
    </lineage>
</organism>
<sequence length="202" mass="21602">MQLSSLLLSASLLVSSVMSAPAGVASFGTSSDAEMMLKRQYESTNWDNMMFGRDSVQLEKRIVYNPHITSPTSDSVWTAGKTYTVTWDVSDIPAEAEALKGTIKLGYLPADGSGGENLHWTLADGFAIKGGQTSVTLPADLATRQDYIVVVMGDSGNASNKFTINAAGAASEQVVPQQKQDSLGELIQEKINKAFAQAEFDN</sequence>
<keyword evidence="1 2" id="KW-0732">Signal</keyword>
<dbReference type="RefSeq" id="XP_029741560.1">
    <property type="nucleotide sequence ID" value="XM_029881959.1"/>
</dbReference>
<evidence type="ECO:0000259" key="3">
    <source>
        <dbReference type="Pfam" id="PF10342"/>
    </source>
</evidence>
<feature type="domain" description="Yeast cell wall synthesis Kre9/Knh1-like N-terminal" evidence="3">
    <location>
        <begin position="70"/>
        <end position="164"/>
    </location>
</feature>
<dbReference type="InterPro" id="IPR018466">
    <property type="entry name" value="Kre9/Knh1-like_N"/>
</dbReference>
<reference evidence="4 5" key="1">
    <citation type="submission" date="2019-05" db="EMBL/GenBank/DDBJ databases">
        <title>Sporisorium graminicola CBS 10092 draft sequencing and annotation.</title>
        <authorList>
            <person name="Solano-Gonzalez S."/>
            <person name="Caddick M.X."/>
            <person name="Darby A."/>
        </authorList>
    </citation>
    <scope>NUCLEOTIDE SEQUENCE [LARGE SCALE GENOMIC DNA]</scope>
    <source>
        <strain evidence="4 5">CBS 10092</strain>
    </source>
</reference>
<dbReference type="OrthoDB" id="2339190at2759"/>
<keyword evidence="5" id="KW-1185">Reference proteome</keyword>
<dbReference type="KEGG" id="sgra:EX895_001360"/>
<comment type="caution">
    <text evidence="4">The sequence shown here is derived from an EMBL/GenBank/DDBJ whole genome shotgun (WGS) entry which is preliminary data.</text>
</comment>
<gene>
    <name evidence="4" type="ORF">EX895_001360</name>
</gene>
<name>A0A4U7KXM7_9BASI</name>
<dbReference type="Proteomes" id="UP000306050">
    <property type="component" value="Chromosome SGRAM_11"/>
</dbReference>
<evidence type="ECO:0000256" key="1">
    <source>
        <dbReference type="ARBA" id="ARBA00022729"/>
    </source>
</evidence>
<evidence type="ECO:0000256" key="2">
    <source>
        <dbReference type="SAM" id="SignalP"/>
    </source>
</evidence>
<accession>A0A4U7KXM7</accession>
<dbReference type="EMBL" id="SRRM01000004">
    <property type="protein sequence ID" value="TKY89575.1"/>
    <property type="molecule type" value="Genomic_DNA"/>
</dbReference>
<protein>
    <recommendedName>
        <fullName evidence="3">Yeast cell wall synthesis Kre9/Knh1-like N-terminal domain-containing protein</fullName>
    </recommendedName>
</protein>
<dbReference type="AlphaFoldDB" id="A0A4U7KXM7"/>
<feature type="chain" id="PRO_5020934435" description="Yeast cell wall synthesis Kre9/Knh1-like N-terminal domain-containing protein" evidence="2">
    <location>
        <begin position="20"/>
        <end position="202"/>
    </location>
</feature>
<feature type="signal peptide" evidence="2">
    <location>
        <begin position="1"/>
        <end position="19"/>
    </location>
</feature>
<proteinExistence type="predicted"/>